<dbReference type="InterPro" id="IPR013083">
    <property type="entry name" value="Znf_RING/FYVE/PHD"/>
</dbReference>
<keyword evidence="2 4" id="KW-0863">Zinc-finger</keyword>
<dbReference type="CDD" id="cd16454">
    <property type="entry name" value="RING-H2_PA-TM-RING"/>
    <property type="match status" value="1"/>
</dbReference>
<protein>
    <recommendedName>
        <fullName evidence="5">RING-type domain-containing protein</fullName>
    </recommendedName>
</protein>
<dbReference type="Proteomes" id="UP000585474">
    <property type="component" value="Unassembled WGS sequence"/>
</dbReference>
<dbReference type="GO" id="GO:0008270">
    <property type="term" value="F:zinc ion binding"/>
    <property type="evidence" value="ECO:0007669"/>
    <property type="project" value="UniProtKB-KW"/>
</dbReference>
<evidence type="ECO:0000313" key="7">
    <source>
        <dbReference type="Proteomes" id="UP000585474"/>
    </source>
</evidence>
<keyword evidence="7" id="KW-1185">Reference proteome</keyword>
<comment type="caution">
    <text evidence="6">The sequence shown here is derived from an EMBL/GenBank/DDBJ whole genome shotgun (WGS) entry which is preliminary data.</text>
</comment>
<evidence type="ECO:0000256" key="2">
    <source>
        <dbReference type="ARBA" id="ARBA00022771"/>
    </source>
</evidence>
<dbReference type="InterPro" id="IPR001841">
    <property type="entry name" value="Znf_RING"/>
</dbReference>
<keyword evidence="3" id="KW-0862">Zinc</keyword>
<organism evidence="6 7">
    <name type="scientific">Actinidia rufa</name>
    <dbReference type="NCBI Taxonomy" id="165716"/>
    <lineage>
        <taxon>Eukaryota</taxon>
        <taxon>Viridiplantae</taxon>
        <taxon>Streptophyta</taxon>
        <taxon>Embryophyta</taxon>
        <taxon>Tracheophyta</taxon>
        <taxon>Spermatophyta</taxon>
        <taxon>Magnoliopsida</taxon>
        <taxon>eudicotyledons</taxon>
        <taxon>Gunneridae</taxon>
        <taxon>Pentapetalae</taxon>
        <taxon>asterids</taxon>
        <taxon>Ericales</taxon>
        <taxon>Actinidiaceae</taxon>
        <taxon>Actinidia</taxon>
    </lineage>
</organism>
<accession>A0A7J0FN50</accession>
<dbReference type="SMART" id="SM00744">
    <property type="entry name" value="RINGv"/>
    <property type="match status" value="1"/>
</dbReference>
<dbReference type="GO" id="GO:0061630">
    <property type="term" value="F:ubiquitin protein ligase activity"/>
    <property type="evidence" value="ECO:0007669"/>
    <property type="project" value="TreeGrafter"/>
</dbReference>
<dbReference type="SUPFAM" id="SSF57850">
    <property type="entry name" value="RING/U-box"/>
    <property type="match status" value="1"/>
</dbReference>
<proteinExistence type="predicted"/>
<dbReference type="GO" id="GO:0006511">
    <property type="term" value="P:ubiquitin-dependent protein catabolic process"/>
    <property type="evidence" value="ECO:0007669"/>
    <property type="project" value="TreeGrafter"/>
</dbReference>
<evidence type="ECO:0000259" key="5">
    <source>
        <dbReference type="PROSITE" id="PS50089"/>
    </source>
</evidence>
<dbReference type="InterPro" id="IPR051834">
    <property type="entry name" value="RING_finger_E3_ligase"/>
</dbReference>
<dbReference type="SMART" id="SM00184">
    <property type="entry name" value="RING"/>
    <property type="match status" value="1"/>
</dbReference>
<keyword evidence="1" id="KW-0479">Metal-binding</keyword>
<dbReference type="EMBL" id="BJWL01000013">
    <property type="protein sequence ID" value="GFZ00136.1"/>
    <property type="molecule type" value="Genomic_DNA"/>
</dbReference>
<dbReference type="PANTHER" id="PTHR45931">
    <property type="entry name" value="SI:CH211-59O9.10"/>
    <property type="match status" value="1"/>
</dbReference>
<evidence type="ECO:0000256" key="1">
    <source>
        <dbReference type="ARBA" id="ARBA00022723"/>
    </source>
</evidence>
<sequence length="240" mass="27921">MEFNHLLIKAEHEVWPPERALIDHGSSPTSQSSPVRVHVDFICHRTHRWINRPSDGGHSQLVRERRYQTVRISACIDAHKFKSYPESHPIIARMLTDLRIVSDFHDPIINDVFQSGRRVLNWVSNMGRTIIPLRVQIEVLLEHVRDERALMRRAMRLSAMERESENYGMVRASEEAIRGLNRKIMEIEGESCRICLDDFALGTKVTCLPCSHVFHEDCITTWLEKSHRCPICRFEMLTSA</sequence>
<feature type="domain" description="RING-type" evidence="5">
    <location>
        <begin position="192"/>
        <end position="233"/>
    </location>
</feature>
<dbReference type="Pfam" id="PF13639">
    <property type="entry name" value="zf-RING_2"/>
    <property type="match status" value="1"/>
</dbReference>
<evidence type="ECO:0000256" key="4">
    <source>
        <dbReference type="PROSITE-ProRule" id="PRU00175"/>
    </source>
</evidence>
<evidence type="ECO:0000313" key="6">
    <source>
        <dbReference type="EMBL" id="GFZ00136.1"/>
    </source>
</evidence>
<dbReference type="InterPro" id="IPR011016">
    <property type="entry name" value="Znf_RING-CH"/>
</dbReference>
<dbReference type="Gene3D" id="3.30.40.10">
    <property type="entry name" value="Zinc/RING finger domain, C3HC4 (zinc finger)"/>
    <property type="match status" value="1"/>
</dbReference>
<evidence type="ECO:0000256" key="3">
    <source>
        <dbReference type="ARBA" id="ARBA00022833"/>
    </source>
</evidence>
<reference evidence="6 7" key="1">
    <citation type="submission" date="2019-07" db="EMBL/GenBank/DDBJ databases">
        <title>De Novo Assembly of kiwifruit Actinidia rufa.</title>
        <authorList>
            <person name="Sugita-Konishi S."/>
            <person name="Sato K."/>
            <person name="Mori E."/>
            <person name="Abe Y."/>
            <person name="Kisaki G."/>
            <person name="Hamano K."/>
            <person name="Suezawa K."/>
            <person name="Otani M."/>
            <person name="Fukuda T."/>
            <person name="Manabe T."/>
            <person name="Gomi K."/>
            <person name="Tabuchi M."/>
            <person name="Akimitsu K."/>
            <person name="Kataoka I."/>
        </authorList>
    </citation>
    <scope>NUCLEOTIDE SEQUENCE [LARGE SCALE GENOMIC DNA]</scope>
    <source>
        <strain evidence="7">cv. Fuchu</strain>
    </source>
</reference>
<dbReference type="OrthoDB" id="4348522at2759"/>
<name>A0A7J0FN50_9ERIC</name>
<gene>
    <name evidence="6" type="ORF">Acr_13g0015350</name>
</gene>
<dbReference type="AlphaFoldDB" id="A0A7J0FN50"/>
<dbReference type="PROSITE" id="PS50089">
    <property type="entry name" value="ZF_RING_2"/>
    <property type="match status" value="1"/>
</dbReference>
<dbReference type="PANTHER" id="PTHR45931:SF16">
    <property type="entry name" value="RING_U-BOX SUPERFAMILY PROTEIN"/>
    <property type="match status" value="1"/>
</dbReference>
<dbReference type="GO" id="GO:0005634">
    <property type="term" value="C:nucleus"/>
    <property type="evidence" value="ECO:0007669"/>
    <property type="project" value="TreeGrafter"/>
</dbReference>